<dbReference type="KEGG" id="vg:65101934"/>
<evidence type="ECO:0000313" key="3">
    <source>
        <dbReference type="Proteomes" id="UP000502721"/>
    </source>
</evidence>
<protein>
    <submittedName>
        <fullName evidence="2">39k</fullName>
    </submittedName>
</protein>
<evidence type="ECO:0000313" key="2">
    <source>
        <dbReference type="EMBL" id="AWN01897.1"/>
    </source>
</evidence>
<accession>A0A2U8UFF4</accession>
<dbReference type="EMBL" id="KT957089">
    <property type="protein sequence ID" value="AWN01897.1"/>
    <property type="molecule type" value="Genomic_DNA"/>
</dbReference>
<dbReference type="GeneID" id="65101934"/>
<evidence type="ECO:0000256" key="1">
    <source>
        <dbReference type="SAM" id="MobiDB-lite"/>
    </source>
</evidence>
<name>A0A2U8UFF4_9ABAC</name>
<feature type="region of interest" description="Disordered" evidence="1">
    <location>
        <begin position="293"/>
        <end position="320"/>
    </location>
</feature>
<reference evidence="2" key="1">
    <citation type="submission" date="2018-05" db="EMBL/GenBank/DDBJ databases">
        <title>Genome sequence and analysis of Cyclophragma undans nucleopolyhedrovirus: a distinct group I alphabaculovirus.</title>
        <authorList>
            <person name="Zhu Z."/>
            <person name="Yin F."/>
            <person name="Liu X."/>
            <person name="Hou D."/>
            <person name="Wang J."/>
            <person name="Zhang L."/>
            <person name="Arif B."/>
            <person name="Wang H."/>
            <person name="Deng F."/>
            <person name="Hu Z."/>
        </authorList>
    </citation>
    <scope>NUCLEOTIDE SEQUENCE [LARGE SCALE GENOMIC DNA]</scope>
    <source>
        <strain evidence="2">Whiov</strain>
    </source>
</reference>
<keyword evidence="3" id="KW-1185">Reference proteome</keyword>
<dbReference type="Proteomes" id="UP000502721">
    <property type="component" value="Segment"/>
</dbReference>
<dbReference type="Pfam" id="PF05311">
    <property type="entry name" value="Baculo_PP31"/>
    <property type="match status" value="1"/>
</dbReference>
<feature type="region of interest" description="Disordered" evidence="1">
    <location>
        <begin position="154"/>
        <end position="185"/>
    </location>
</feature>
<dbReference type="InterPro" id="IPR007975">
    <property type="entry name" value="Baculo_pp39"/>
</dbReference>
<sequence>MVNLSDTFAGKASPVISASATTTTTTTTNNANHDKAADSFLHRLETSVYNKSNMDQLRAVVNLMEKKKYNYTITVTPMLFDERKMSKRTKKMINNNKYILFNSWYTKIKHAEWPSSPAMWDLIKNNVELLDFVFLFDYIEKLGKKMANRCVSSSSASSSSSSSAPAIESFSKHNNNNNSKKKKHATIAAAAAAAAPHSLVNSAELKESCEMRDKLYADFYNVLNETFKRNQAPVTSSIYDDSLTPELLTASMEKFKSVALRLPIAAAATTSTNTYNNNNNNNNSSGYVPVAVNNSSSSSKKRKLSAYTATSTVSSNKRVKSRRSAAAAAAAATVFATPFSMVNDNTQDTNMSD</sequence>
<feature type="compositionally biased region" description="Low complexity" evidence="1">
    <location>
        <begin position="154"/>
        <end position="164"/>
    </location>
</feature>
<organism evidence="2 3">
    <name type="scientific">Cyclophragma undans nucleopolyhedrovirus</name>
    <dbReference type="NCBI Taxonomy" id="1906244"/>
    <lineage>
        <taxon>Viruses</taxon>
        <taxon>Viruses incertae sedis</taxon>
        <taxon>Naldaviricetes</taxon>
        <taxon>Lefavirales</taxon>
        <taxon>Baculoviridae</taxon>
        <taxon>Alphabaculovirus</taxon>
        <taxon>Alphabaculovirus cycundantis</taxon>
    </lineage>
</organism>
<dbReference type="RefSeq" id="YP_010086716.1">
    <property type="nucleotide sequence ID" value="NC_055467.1"/>
</dbReference>
<proteinExistence type="predicted"/>